<evidence type="ECO:0000313" key="1">
    <source>
        <dbReference type="EMBL" id="PFG33938.1"/>
    </source>
</evidence>
<dbReference type="Gene3D" id="3.10.20.30">
    <property type="match status" value="1"/>
</dbReference>
<dbReference type="InterPro" id="IPR010035">
    <property type="entry name" value="Thi_S"/>
</dbReference>
<dbReference type="AlphaFoldDB" id="A0A2A9E4Q4"/>
<keyword evidence="2" id="KW-1185">Reference proteome</keyword>
<dbReference type="InterPro" id="IPR012675">
    <property type="entry name" value="Beta-grasp_dom_sf"/>
</dbReference>
<comment type="caution">
    <text evidence="1">The sequence shown here is derived from an EMBL/GenBank/DDBJ whole genome shotgun (WGS) entry which is preliminary data.</text>
</comment>
<sequence>MTRVLLNGQEHRLTGPADLASVVASLAPARAPAPSAGGCGTAPPTGIAAAVNDRVVPRSRWASTLLDDDDRIEIVTAVQGG</sequence>
<dbReference type="RefSeq" id="WP_098455057.1">
    <property type="nucleotide sequence ID" value="NZ_PDJG01000001.1"/>
</dbReference>
<organism evidence="1 2">
    <name type="scientific">Sanguibacter antarcticus</name>
    <dbReference type="NCBI Taxonomy" id="372484"/>
    <lineage>
        <taxon>Bacteria</taxon>
        <taxon>Bacillati</taxon>
        <taxon>Actinomycetota</taxon>
        <taxon>Actinomycetes</taxon>
        <taxon>Micrococcales</taxon>
        <taxon>Sanguibacteraceae</taxon>
        <taxon>Sanguibacter</taxon>
    </lineage>
</organism>
<dbReference type="Pfam" id="PF02597">
    <property type="entry name" value="ThiS"/>
    <property type="match status" value="1"/>
</dbReference>
<accession>A0A2A9E4Q4</accession>
<dbReference type="Proteomes" id="UP000225548">
    <property type="component" value="Unassembled WGS sequence"/>
</dbReference>
<dbReference type="EMBL" id="PDJG01000001">
    <property type="protein sequence ID" value="PFG33938.1"/>
    <property type="molecule type" value="Genomic_DNA"/>
</dbReference>
<dbReference type="NCBIfam" id="TIGR01683">
    <property type="entry name" value="thiS"/>
    <property type="match status" value="1"/>
</dbReference>
<dbReference type="PANTHER" id="PTHR34472:SF1">
    <property type="entry name" value="SULFUR CARRIER PROTEIN THIS"/>
    <property type="match status" value="1"/>
</dbReference>
<dbReference type="InterPro" id="IPR016155">
    <property type="entry name" value="Mopterin_synth/thiamin_S_b"/>
</dbReference>
<dbReference type="SUPFAM" id="SSF54285">
    <property type="entry name" value="MoaD/ThiS"/>
    <property type="match status" value="1"/>
</dbReference>
<evidence type="ECO:0000313" key="2">
    <source>
        <dbReference type="Proteomes" id="UP000225548"/>
    </source>
</evidence>
<dbReference type="OrthoDB" id="163636at2"/>
<gene>
    <name evidence="1" type="ORF">ATL42_1837</name>
</gene>
<name>A0A2A9E4Q4_9MICO</name>
<protein>
    <submittedName>
        <fullName evidence="1">Sulfur carrier protein</fullName>
    </submittedName>
</protein>
<reference evidence="1 2" key="1">
    <citation type="submission" date="2017-10" db="EMBL/GenBank/DDBJ databases">
        <title>Sequencing the genomes of 1000 actinobacteria strains.</title>
        <authorList>
            <person name="Klenk H.-P."/>
        </authorList>
    </citation>
    <scope>NUCLEOTIDE SEQUENCE [LARGE SCALE GENOMIC DNA]</scope>
    <source>
        <strain evidence="1 2">DSM 18966</strain>
    </source>
</reference>
<dbReference type="PANTHER" id="PTHR34472">
    <property type="entry name" value="SULFUR CARRIER PROTEIN THIS"/>
    <property type="match status" value="1"/>
</dbReference>
<dbReference type="CDD" id="cd00565">
    <property type="entry name" value="Ubl_ThiS"/>
    <property type="match status" value="1"/>
</dbReference>
<proteinExistence type="predicted"/>
<dbReference type="InterPro" id="IPR003749">
    <property type="entry name" value="ThiS/MoaD-like"/>
</dbReference>